<comment type="caution">
    <text evidence="1">The sequence shown here is derived from an EMBL/GenBank/DDBJ whole genome shotgun (WGS) entry which is preliminary data.</text>
</comment>
<gene>
    <name evidence="1" type="ORF">VMF7928_00496</name>
</gene>
<keyword evidence="2" id="KW-1185">Reference proteome</keyword>
<evidence type="ECO:0000313" key="2">
    <source>
        <dbReference type="Proteomes" id="UP000838748"/>
    </source>
</evidence>
<organism evidence="1 2">
    <name type="scientific">Vibrio marisflavi CECT 7928</name>
    <dbReference type="NCBI Taxonomy" id="634439"/>
    <lineage>
        <taxon>Bacteria</taxon>
        <taxon>Pseudomonadati</taxon>
        <taxon>Pseudomonadota</taxon>
        <taxon>Gammaproteobacteria</taxon>
        <taxon>Vibrionales</taxon>
        <taxon>Vibrionaceae</taxon>
        <taxon>Vibrio</taxon>
    </lineage>
</organism>
<protein>
    <submittedName>
        <fullName evidence="1">Uncharacterized protein</fullName>
    </submittedName>
</protein>
<name>A0ABM8ZZM2_9VIBR</name>
<dbReference type="EMBL" id="CAKLDM010000001">
    <property type="protein sequence ID" value="CAH0536543.1"/>
    <property type="molecule type" value="Genomic_DNA"/>
</dbReference>
<proteinExistence type="predicted"/>
<accession>A0ABM8ZZM2</accession>
<evidence type="ECO:0000313" key="1">
    <source>
        <dbReference type="EMBL" id="CAH0536543.1"/>
    </source>
</evidence>
<dbReference type="Proteomes" id="UP000838748">
    <property type="component" value="Unassembled WGS sequence"/>
</dbReference>
<reference evidence="1" key="1">
    <citation type="submission" date="2021-11" db="EMBL/GenBank/DDBJ databases">
        <authorList>
            <person name="Rodrigo-Torres L."/>
            <person name="Arahal R. D."/>
            <person name="Lucena T."/>
        </authorList>
    </citation>
    <scope>NUCLEOTIDE SEQUENCE</scope>
    <source>
        <strain evidence="1">CECT 7928</strain>
    </source>
</reference>
<sequence length="33" mass="3899">MDKYWETAIAIYMIHLKMTRKEACEALGIVNVR</sequence>